<reference evidence="2 3" key="1">
    <citation type="submission" date="2023-02" db="EMBL/GenBank/DDBJ databases">
        <authorList>
            <person name="Mo P."/>
        </authorList>
    </citation>
    <scope>NUCLEOTIDE SEQUENCE [LARGE SCALE GENOMIC DNA]</scope>
    <source>
        <strain evidence="2 3">HUAS 3</strain>
    </source>
</reference>
<keyword evidence="3" id="KW-1185">Reference proteome</keyword>
<dbReference type="PANTHER" id="PTHR43649:SF32">
    <property type="entry name" value="SUGAR BINDING SECRETED PROTEIN"/>
    <property type="match status" value="1"/>
</dbReference>
<dbReference type="EMBL" id="CP118615">
    <property type="protein sequence ID" value="WDZ87342.1"/>
    <property type="molecule type" value="Genomic_DNA"/>
</dbReference>
<organism evidence="2 3">
    <name type="scientific">Micromonospora cathayae</name>
    <dbReference type="NCBI Taxonomy" id="3028804"/>
    <lineage>
        <taxon>Bacteria</taxon>
        <taxon>Bacillati</taxon>
        <taxon>Actinomycetota</taxon>
        <taxon>Actinomycetes</taxon>
        <taxon>Micromonosporales</taxon>
        <taxon>Micromonosporaceae</taxon>
        <taxon>Micromonospora</taxon>
    </lineage>
</organism>
<dbReference type="Pfam" id="PF13416">
    <property type="entry name" value="SBP_bac_8"/>
    <property type="match status" value="1"/>
</dbReference>
<evidence type="ECO:0000313" key="3">
    <source>
        <dbReference type="Proteomes" id="UP001219605"/>
    </source>
</evidence>
<gene>
    <name evidence="2" type="ORF">PVK37_13475</name>
</gene>
<protein>
    <submittedName>
        <fullName evidence="2">Extracellular solute-binding protein</fullName>
    </submittedName>
</protein>
<evidence type="ECO:0000256" key="1">
    <source>
        <dbReference type="SAM" id="SignalP"/>
    </source>
</evidence>
<feature type="chain" id="PRO_5047116349" evidence="1">
    <location>
        <begin position="24"/>
        <end position="429"/>
    </location>
</feature>
<dbReference type="PROSITE" id="PS51257">
    <property type="entry name" value="PROKAR_LIPOPROTEIN"/>
    <property type="match status" value="1"/>
</dbReference>
<dbReference type="PANTHER" id="PTHR43649">
    <property type="entry name" value="ARABINOSE-BINDING PROTEIN-RELATED"/>
    <property type="match status" value="1"/>
</dbReference>
<evidence type="ECO:0000313" key="2">
    <source>
        <dbReference type="EMBL" id="WDZ87342.1"/>
    </source>
</evidence>
<feature type="signal peptide" evidence="1">
    <location>
        <begin position="1"/>
        <end position="23"/>
    </location>
</feature>
<keyword evidence="1" id="KW-0732">Signal</keyword>
<proteinExistence type="predicted"/>
<name>A0ABY7ZZ20_9ACTN</name>
<sequence>MKQSWSRLARVLSAGAVSLAMVAACSGNSGGGDSTSGGDVTLKINFWGDFGLDELKSKYESANPNVKIVLNTGEYNAQHEDLQKKLIAGNGAPDIAAIDEGFVVQFRGQADKFVNLLDKGAGKYEQNYLPWKWKQTLTPDGKTQIGLGTDVGGLAMCYRTDLFKAAGLPTDRDQVSALWPTWDAFIQTGQQYVAKSGGKKFVDAATNIFNPVLGQQPVGFYDESDTLKMDGGPRVAFDVAAKAIAANLSANLTAFSPEWNAGFVKGNFAVLACPAWMQGHIKNTAPQTEGKWDVAAIPGGGGNWGGSFLTIPKQGKNVDEAYKFLEWLIQPEQQIEIFKQVGNLPSQPALYQDPAIKDFTNPFFSNAPVGQIFSKTAENLTPQYLGKKNGPTRVAVENVLGRLSTGNLKGKPDQAWTEAVKEAEKAATS</sequence>
<dbReference type="RefSeq" id="WP_275034274.1">
    <property type="nucleotide sequence ID" value="NZ_CP118615.1"/>
</dbReference>
<dbReference type="InterPro" id="IPR006059">
    <property type="entry name" value="SBP"/>
</dbReference>
<dbReference type="Gene3D" id="3.40.190.10">
    <property type="entry name" value="Periplasmic binding protein-like II"/>
    <property type="match status" value="1"/>
</dbReference>
<dbReference type="SUPFAM" id="SSF53850">
    <property type="entry name" value="Periplasmic binding protein-like II"/>
    <property type="match status" value="1"/>
</dbReference>
<dbReference type="Proteomes" id="UP001219605">
    <property type="component" value="Chromosome"/>
</dbReference>
<accession>A0ABY7ZZ20</accession>
<dbReference type="InterPro" id="IPR050490">
    <property type="entry name" value="Bact_solute-bd_prot1"/>
</dbReference>